<proteinExistence type="predicted"/>
<dbReference type="EMBL" id="GBXM01025894">
    <property type="protein sequence ID" value="JAH82683.1"/>
    <property type="molecule type" value="Transcribed_RNA"/>
</dbReference>
<protein>
    <submittedName>
        <fullName evidence="1">Uncharacterized protein</fullName>
    </submittedName>
</protein>
<name>A0A0E9VZL6_ANGAN</name>
<accession>A0A0E9VZL6</accession>
<reference evidence="1" key="2">
    <citation type="journal article" date="2015" name="Fish Shellfish Immunol.">
        <title>Early steps in the European eel (Anguilla anguilla)-Vibrio vulnificus interaction in the gills: Role of the RtxA13 toxin.</title>
        <authorList>
            <person name="Callol A."/>
            <person name="Pajuelo D."/>
            <person name="Ebbesson L."/>
            <person name="Teles M."/>
            <person name="MacKenzie S."/>
            <person name="Amaro C."/>
        </authorList>
    </citation>
    <scope>NUCLEOTIDE SEQUENCE</scope>
</reference>
<sequence>MLPAIHRRLPGQSVNCFDFVNKLLSSLQTS</sequence>
<reference evidence="1" key="1">
    <citation type="submission" date="2014-11" db="EMBL/GenBank/DDBJ databases">
        <authorList>
            <person name="Amaro Gonzalez C."/>
        </authorList>
    </citation>
    <scope>NUCLEOTIDE SEQUENCE</scope>
</reference>
<evidence type="ECO:0000313" key="1">
    <source>
        <dbReference type="EMBL" id="JAH82683.1"/>
    </source>
</evidence>
<organism evidence="1">
    <name type="scientific">Anguilla anguilla</name>
    <name type="common">European freshwater eel</name>
    <name type="synonym">Muraena anguilla</name>
    <dbReference type="NCBI Taxonomy" id="7936"/>
    <lineage>
        <taxon>Eukaryota</taxon>
        <taxon>Metazoa</taxon>
        <taxon>Chordata</taxon>
        <taxon>Craniata</taxon>
        <taxon>Vertebrata</taxon>
        <taxon>Euteleostomi</taxon>
        <taxon>Actinopterygii</taxon>
        <taxon>Neopterygii</taxon>
        <taxon>Teleostei</taxon>
        <taxon>Anguilliformes</taxon>
        <taxon>Anguillidae</taxon>
        <taxon>Anguilla</taxon>
    </lineage>
</organism>
<dbReference type="AlphaFoldDB" id="A0A0E9VZL6"/>